<sequence>MNPARELPQTAPVQPRSRLGGLNPLRTVSIAWRAILANPLRSALTTLGIIIGVASVIALTAIGTGSTANITKSLQSLGTNLLTVSSETNTRGGPGGLVRQGGPQNITLKDAEAIRALGTEVVGIAPTLQRNAQVKYEANNTSAAIVGTWPDYASVRNAQPEFGSFFTEADNAGRKRVAVIGYQVAQDLFGSSQAALGQRMRIAGVSFTVVGVLPDKGNSGFATPNYNVLIPLSTYIQRLGRADSSGVVKVSAVFVQAADKSQLDDLKNRITDLLATRHKKTDPNDYDFSVQNQADALASVNQVTQTLTLFLGGIAAISLLVGGIGIMNIMLVSVTERTKEIGIRKALGAKPRDILMQFLVEAFVLSVGGGILGILAGFGLAYLAGPALKITPVITGGPILLAFVFAAAVGIFFGLYPALRASRLDPVESLRYE</sequence>
<accession>A0A399FCK7</accession>
<keyword evidence="11" id="KW-1185">Reference proteome</keyword>
<dbReference type="GO" id="GO:0022857">
    <property type="term" value="F:transmembrane transporter activity"/>
    <property type="evidence" value="ECO:0007669"/>
    <property type="project" value="TreeGrafter"/>
</dbReference>
<evidence type="ECO:0000259" key="8">
    <source>
        <dbReference type="Pfam" id="PF02687"/>
    </source>
</evidence>
<feature type="transmembrane region" description="Helical" evidence="7">
    <location>
        <begin position="43"/>
        <end position="63"/>
    </location>
</feature>
<feature type="transmembrane region" description="Helical" evidence="7">
    <location>
        <begin position="390"/>
        <end position="416"/>
    </location>
</feature>
<dbReference type="EMBL" id="QWLB01000020">
    <property type="protein sequence ID" value="RIH92421.1"/>
    <property type="molecule type" value="Genomic_DNA"/>
</dbReference>
<dbReference type="InterPro" id="IPR025857">
    <property type="entry name" value="MacB_PCD"/>
</dbReference>
<dbReference type="Pfam" id="PF12704">
    <property type="entry name" value="MacB_PCD"/>
    <property type="match status" value="1"/>
</dbReference>
<feature type="transmembrane region" description="Helical" evidence="7">
    <location>
        <begin position="355"/>
        <end position="384"/>
    </location>
</feature>
<dbReference type="GO" id="GO:0005886">
    <property type="term" value="C:plasma membrane"/>
    <property type="evidence" value="ECO:0007669"/>
    <property type="project" value="UniProtKB-SubCell"/>
</dbReference>
<comment type="caution">
    <text evidence="10">The sequence shown here is derived from an EMBL/GenBank/DDBJ whole genome shotgun (WGS) entry which is preliminary data.</text>
</comment>
<keyword evidence="4 7" id="KW-1133">Transmembrane helix</keyword>
<organism evidence="10 11">
    <name type="scientific">Meiothermus granaticius NBRC 107808</name>
    <dbReference type="NCBI Taxonomy" id="1227551"/>
    <lineage>
        <taxon>Bacteria</taxon>
        <taxon>Thermotogati</taxon>
        <taxon>Deinococcota</taxon>
        <taxon>Deinococci</taxon>
        <taxon>Thermales</taxon>
        <taxon>Thermaceae</taxon>
        <taxon>Meiothermus</taxon>
    </lineage>
</organism>
<comment type="similarity">
    <text evidence="6">Belongs to the ABC-4 integral membrane protein family.</text>
</comment>
<dbReference type="PANTHER" id="PTHR30572">
    <property type="entry name" value="MEMBRANE COMPONENT OF TRANSPORTER-RELATED"/>
    <property type="match status" value="1"/>
</dbReference>
<keyword evidence="10" id="KW-0547">Nucleotide-binding</keyword>
<feature type="domain" description="MacB-like periplasmic core" evidence="9">
    <location>
        <begin position="42"/>
        <end position="272"/>
    </location>
</feature>
<keyword evidence="2" id="KW-1003">Cell membrane</keyword>
<feature type="transmembrane region" description="Helical" evidence="7">
    <location>
        <begin position="309"/>
        <end position="334"/>
    </location>
</feature>
<comment type="subcellular location">
    <subcellularLocation>
        <location evidence="1">Cell membrane</location>
        <topology evidence="1">Multi-pass membrane protein</topology>
    </subcellularLocation>
</comment>
<evidence type="ECO:0000256" key="2">
    <source>
        <dbReference type="ARBA" id="ARBA00022475"/>
    </source>
</evidence>
<reference evidence="10 11" key="1">
    <citation type="submission" date="2018-08" db="EMBL/GenBank/DDBJ databases">
        <title>Meiothermus granaticius genome AF-68 sequencing project.</title>
        <authorList>
            <person name="Da Costa M.S."/>
            <person name="Albuquerque L."/>
            <person name="Raposo P."/>
            <person name="Froufe H.J.C."/>
            <person name="Barroso C.S."/>
            <person name="Egas C."/>
        </authorList>
    </citation>
    <scope>NUCLEOTIDE SEQUENCE [LARGE SCALE GENOMIC DNA]</scope>
    <source>
        <strain evidence="10 11">AF-68</strain>
    </source>
</reference>
<dbReference type="OrthoDB" id="9770036at2"/>
<dbReference type="PANTHER" id="PTHR30572:SF4">
    <property type="entry name" value="ABC TRANSPORTER PERMEASE YTRF"/>
    <property type="match status" value="1"/>
</dbReference>
<evidence type="ECO:0000313" key="11">
    <source>
        <dbReference type="Proteomes" id="UP000266178"/>
    </source>
</evidence>
<dbReference type="Pfam" id="PF02687">
    <property type="entry name" value="FtsX"/>
    <property type="match status" value="1"/>
</dbReference>
<keyword evidence="10" id="KW-0378">Hydrolase</keyword>
<dbReference type="RefSeq" id="WP_119357207.1">
    <property type="nucleotide sequence ID" value="NZ_BJXM01000011.1"/>
</dbReference>
<dbReference type="EC" id="3.6.3.-" evidence="10"/>
<keyword evidence="10" id="KW-0067">ATP-binding</keyword>
<evidence type="ECO:0000259" key="9">
    <source>
        <dbReference type="Pfam" id="PF12704"/>
    </source>
</evidence>
<keyword evidence="5 7" id="KW-0472">Membrane</keyword>
<evidence type="ECO:0000256" key="4">
    <source>
        <dbReference type="ARBA" id="ARBA00022989"/>
    </source>
</evidence>
<keyword evidence="3 7" id="KW-0812">Transmembrane</keyword>
<feature type="domain" description="ABC3 transporter permease C-terminal" evidence="8">
    <location>
        <begin position="314"/>
        <end position="426"/>
    </location>
</feature>
<evidence type="ECO:0000256" key="5">
    <source>
        <dbReference type="ARBA" id="ARBA00023136"/>
    </source>
</evidence>
<evidence type="ECO:0000256" key="7">
    <source>
        <dbReference type="SAM" id="Phobius"/>
    </source>
</evidence>
<dbReference type="AlphaFoldDB" id="A0A399FCK7"/>
<evidence type="ECO:0000256" key="3">
    <source>
        <dbReference type="ARBA" id="ARBA00022692"/>
    </source>
</evidence>
<proteinExistence type="inferred from homology"/>
<protein>
    <submittedName>
        <fullName evidence="10">Macrolide export ATP-binding/permease protein MacB</fullName>
        <ecNumber evidence="10">3.6.3.-</ecNumber>
    </submittedName>
</protein>
<evidence type="ECO:0000313" key="10">
    <source>
        <dbReference type="EMBL" id="RIH92421.1"/>
    </source>
</evidence>
<dbReference type="InterPro" id="IPR003838">
    <property type="entry name" value="ABC3_permease_C"/>
</dbReference>
<dbReference type="GO" id="GO:0016787">
    <property type="term" value="F:hydrolase activity"/>
    <property type="evidence" value="ECO:0007669"/>
    <property type="project" value="UniProtKB-KW"/>
</dbReference>
<name>A0A399FCK7_9DEIN</name>
<gene>
    <name evidence="10" type="primary">macB_2</name>
    <name evidence="10" type="ORF">Mgrana_01717</name>
</gene>
<dbReference type="Proteomes" id="UP000266178">
    <property type="component" value="Unassembled WGS sequence"/>
</dbReference>
<evidence type="ECO:0000256" key="6">
    <source>
        <dbReference type="ARBA" id="ARBA00038076"/>
    </source>
</evidence>
<dbReference type="GO" id="GO:0005524">
    <property type="term" value="F:ATP binding"/>
    <property type="evidence" value="ECO:0007669"/>
    <property type="project" value="UniProtKB-KW"/>
</dbReference>
<evidence type="ECO:0000256" key="1">
    <source>
        <dbReference type="ARBA" id="ARBA00004651"/>
    </source>
</evidence>
<dbReference type="InterPro" id="IPR050250">
    <property type="entry name" value="Macrolide_Exporter_MacB"/>
</dbReference>